<dbReference type="Proteomes" id="UP000799429">
    <property type="component" value="Unassembled WGS sequence"/>
</dbReference>
<keyword evidence="2" id="KW-0482">Metalloprotease</keyword>
<comment type="cofactor">
    <cofactor evidence="2">
        <name>Zn(2+)</name>
        <dbReference type="ChEBI" id="CHEBI:29105"/>
    </cofactor>
</comment>
<dbReference type="GO" id="GO:0070573">
    <property type="term" value="F:metallodipeptidase activity"/>
    <property type="evidence" value="ECO:0007669"/>
    <property type="project" value="InterPro"/>
</dbReference>
<organism evidence="3 4">
    <name type="scientific">Patellaria atrata CBS 101060</name>
    <dbReference type="NCBI Taxonomy" id="1346257"/>
    <lineage>
        <taxon>Eukaryota</taxon>
        <taxon>Fungi</taxon>
        <taxon>Dikarya</taxon>
        <taxon>Ascomycota</taxon>
        <taxon>Pezizomycotina</taxon>
        <taxon>Dothideomycetes</taxon>
        <taxon>Dothideomycetes incertae sedis</taxon>
        <taxon>Patellariales</taxon>
        <taxon>Patellariaceae</taxon>
        <taxon>Patellaria</taxon>
    </lineage>
</organism>
<proteinExistence type="inferred from homology"/>
<dbReference type="InterPro" id="IPR032466">
    <property type="entry name" value="Metal_Hydrolase"/>
</dbReference>
<dbReference type="SUPFAM" id="SSF51556">
    <property type="entry name" value="Metallo-dependent hydrolases"/>
    <property type="match status" value="1"/>
</dbReference>
<accession>A0A9P4SDC0</accession>
<dbReference type="EMBL" id="MU006092">
    <property type="protein sequence ID" value="KAF2840646.1"/>
    <property type="molecule type" value="Genomic_DNA"/>
</dbReference>
<dbReference type="PROSITE" id="PS51365">
    <property type="entry name" value="RENAL_DIPEPTIDASE_2"/>
    <property type="match status" value="1"/>
</dbReference>
<dbReference type="PANTHER" id="PTHR10443:SF12">
    <property type="entry name" value="DIPEPTIDASE"/>
    <property type="match status" value="1"/>
</dbReference>
<name>A0A9P4SDC0_9PEZI</name>
<dbReference type="AlphaFoldDB" id="A0A9P4SDC0"/>
<dbReference type="Pfam" id="PF01244">
    <property type="entry name" value="Peptidase_M19"/>
    <property type="match status" value="3"/>
</dbReference>
<protein>
    <recommendedName>
        <fullName evidence="2">Dipeptidase</fullName>
        <ecNumber evidence="2">3.4.13.19</ecNumber>
    </recommendedName>
</protein>
<reference evidence="3" key="1">
    <citation type="journal article" date="2020" name="Stud. Mycol.">
        <title>101 Dothideomycetes genomes: a test case for predicting lifestyles and emergence of pathogens.</title>
        <authorList>
            <person name="Haridas S."/>
            <person name="Albert R."/>
            <person name="Binder M."/>
            <person name="Bloem J."/>
            <person name="Labutti K."/>
            <person name="Salamov A."/>
            <person name="Andreopoulos B."/>
            <person name="Baker S."/>
            <person name="Barry K."/>
            <person name="Bills G."/>
            <person name="Bluhm B."/>
            <person name="Cannon C."/>
            <person name="Castanera R."/>
            <person name="Culley D."/>
            <person name="Daum C."/>
            <person name="Ezra D."/>
            <person name="Gonzalez J."/>
            <person name="Henrissat B."/>
            <person name="Kuo A."/>
            <person name="Liang C."/>
            <person name="Lipzen A."/>
            <person name="Lutzoni F."/>
            <person name="Magnuson J."/>
            <person name="Mondo S."/>
            <person name="Nolan M."/>
            <person name="Ohm R."/>
            <person name="Pangilinan J."/>
            <person name="Park H.-J."/>
            <person name="Ramirez L."/>
            <person name="Alfaro M."/>
            <person name="Sun H."/>
            <person name="Tritt A."/>
            <person name="Yoshinaga Y."/>
            <person name="Zwiers L.-H."/>
            <person name="Turgeon B."/>
            <person name="Goodwin S."/>
            <person name="Spatafora J."/>
            <person name="Crous P."/>
            <person name="Grigoriev I."/>
        </authorList>
    </citation>
    <scope>NUCLEOTIDE SEQUENCE</scope>
    <source>
        <strain evidence="3">CBS 101060</strain>
    </source>
</reference>
<keyword evidence="4" id="KW-1185">Reference proteome</keyword>
<dbReference type="GO" id="GO:0046872">
    <property type="term" value="F:metal ion binding"/>
    <property type="evidence" value="ECO:0007669"/>
    <property type="project" value="UniProtKB-UniRule"/>
</dbReference>
<keyword evidence="1 2" id="KW-0224">Dipeptidase</keyword>
<dbReference type="Gene3D" id="3.20.20.140">
    <property type="entry name" value="Metal-dependent hydrolases"/>
    <property type="match status" value="2"/>
</dbReference>
<dbReference type="GO" id="GO:0006508">
    <property type="term" value="P:proteolysis"/>
    <property type="evidence" value="ECO:0007669"/>
    <property type="project" value="UniProtKB-KW"/>
</dbReference>
<keyword evidence="2" id="KW-0862">Zinc</keyword>
<comment type="catalytic activity">
    <reaction evidence="2">
        <text>an L-aminoacyl-L-amino acid + H2O = 2 an L-alpha-amino acid</text>
        <dbReference type="Rhea" id="RHEA:48940"/>
        <dbReference type="ChEBI" id="CHEBI:15377"/>
        <dbReference type="ChEBI" id="CHEBI:59869"/>
        <dbReference type="ChEBI" id="CHEBI:77460"/>
        <dbReference type="EC" id="3.4.13.19"/>
    </reaction>
</comment>
<gene>
    <name evidence="3" type="ORF">M501DRAFT_1023063</name>
</gene>
<keyword evidence="2" id="KW-0645">Protease</keyword>
<dbReference type="PANTHER" id="PTHR10443">
    <property type="entry name" value="MICROSOMAL DIPEPTIDASE"/>
    <property type="match status" value="1"/>
</dbReference>
<keyword evidence="2 3" id="KW-0378">Hydrolase</keyword>
<sequence>MSNLASAAIPPEQRRKSGTAWSCLSVSIVFLSVVVTNESRVRNIMETTPLIVAYSHHIYQHNFTYPFEEGDLEEHVDLARLQKGRVGGMFWSVFADCPKKALSNCGSAVDCVHRLLAKYSSSFERHDNSEAAIEMFRVRYATLTHNCHNIYADSTLVDLPEGGVEAAQPHWGGVSEKARKIIHEMNRLGMIVDLAHVSWPGSKAPPIFSHSSAFTICPRKVPDDVLQLVKARNSLVMVTFSPDFVSCCFPNDIADGLQDDFDGMPTTPRGLEDVSKFPDLVAEMLKQGISDTHAEQIIGGNLLRVWGGIDRVATVIKEEGELPVEDDLPYLENPW</sequence>
<dbReference type="InterPro" id="IPR008257">
    <property type="entry name" value="Pept_M19"/>
</dbReference>
<comment type="similarity">
    <text evidence="2">Belongs to the metallo-dependent hydrolases superfamily. Peptidase M19 family.</text>
</comment>
<dbReference type="EC" id="3.4.13.19" evidence="2"/>
<evidence type="ECO:0000256" key="2">
    <source>
        <dbReference type="RuleBase" id="RU341113"/>
    </source>
</evidence>
<keyword evidence="2" id="KW-0479">Metal-binding</keyword>
<evidence type="ECO:0000313" key="4">
    <source>
        <dbReference type="Proteomes" id="UP000799429"/>
    </source>
</evidence>
<evidence type="ECO:0000256" key="1">
    <source>
        <dbReference type="ARBA" id="ARBA00022997"/>
    </source>
</evidence>
<comment type="caution">
    <text evidence="3">The sequence shown here is derived from an EMBL/GenBank/DDBJ whole genome shotgun (WGS) entry which is preliminary data.</text>
</comment>
<evidence type="ECO:0000313" key="3">
    <source>
        <dbReference type="EMBL" id="KAF2840646.1"/>
    </source>
</evidence>
<dbReference type="OrthoDB" id="445695at2759"/>